<keyword evidence="3" id="KW-0378">Hydrolase</keyword>
<evidence type="ECO:0000256" key="6">
    <source>
        <dbReference type="SAM" id="SignalP"/>
    </source>
</evidence>
<protein>
    <recommendedName>
        <fullName evidence="7">Carboxylesterase type B domain-containing protein</fullName>
    </recommendedName>
</protein>
<reference evidence="8" key="2">
    <citation type="submission" date="2023-03" db="EMBL/GenBank/DDBJ databases">
        <authorList>
            <person name="Inwood S.N."/>
            <person name="Skelly J.G."/>
            <person name="Guhlin J."/>
            <person name="Harrop T.W.R."/>
            <person name="Goldson S.G."/>
            <person name="Dearden P.K."/>
        </authorList>
    </citation>
    <scope>NUCLEOTIDE SEQUENCE</scope>
    <source>
        <strain evidence="8">Lincoln</strain>
        <tissue evidence="8">Whole body</tissue>
    </source>
</reference>
<sequence>MKVFCLVLCIAAAALAADSQSNPEVQTQLGRIRGSVLQSRSGKPIYAYRGIRYAQAPTGQNRFKAPQAVQAWSETLDATRDGPACPQPSSNQTESEDCLRLNIYTRQSPSNSQSQSSQNDVIVFFHPGNYWSSSAASQEFGPQYLLEKNIVLVTVNYRLGSLGFMSTGDSNAPGNAGLKDQVEALRFVQKNIAQFNGNPNSVTILGYGAGAISVSLHYVSPMSQGLFQRAIAMSGAATLQNPLPHSQEQLAHKQAELLGCNTDSHQAMFACLLSKSAEQLGDSAPQLAERQGDPSLIWTPVVEPEIPGVERFLPAQPADLIRERKINAVPLLIGVNRDEHGPVVINATQQSQQGNNSIFDDYNNNWSKIAPISFYYERNGSRSTRISKELKSHYLNDQPVSASNARQLGNIYSDVWVNFPVYRYVKLAAEYSSQPVYYYQFASEGSDSFAKWSNGSNYGVAHQDDLLYLFNVSSHSPISPSQPREFKTLQRYTALIANFARSGQPTPQSGQNNAGSDDSNNQDNDANNNADLASVNFQPSTAAEPKYLEIGERLQMKSGYINAQRMNKLEELFPLPAIGQSDNQYPNNQQYYTHQG</sequence>
<evidence type="ECO:0000256" key="4">
    <source>
        <dbReference type="ARBA" id="ARBA00023180"/>
    </source>
</evidence>
<comment type="caution">
    <text evidence="8">The sequence shown here is derived from an EMBL/GenBank/DDBJ whole genome shotgun (WGS) entry which is preliminary data.</text>
</comment>
<dbReference type="PANTHER" id="PTHR43142:SF1">
    <property type="entry name" value="CARBOXYLIC ESTER HYDROLASE"/>
    <property type="match status" value="1"/>
</dbReference>
<dbReference type="Pfam" id="PF00135">
    <property type="entry name" value="COesterase"/>
    <property type="match status" value="1"/>
</dbReference>
<evidence type="ECO:0000256" key="5">
    <source>
        <dbReference type="SAM" id="MobiDB-lite"/>
    </source>
</evidence>
<proteinExistence type="inferred from homology"/>
<evidence type="ECO:0000313" key="9">
    <source>
        <dbReference type="Proteomes" id="UP001168972"/>
    </source>
</evidence>
<feature type="domain" description="Carboxylesterase type B" evidence="7">
    <location>
        <begin position="22"/>
        <end position="561"/>
    </location>
</feature>
<name>A0AA39C834_MICHY</name>
<evidence type="ECO:0000313" key="8">
    <source>
        <dbReference type="EMBL" id="KAK0159656.1"/>
    </source>
</evidence>
<feature type="chain" id="PRO_5041291678" description="Carboxylesterase type B domain-containing protein" evidence="6">
    <location>
        <begin position="17"/>
        <end position="596"/>
    </location>
</feature>
<accession>A0AA39C834</accession>
<keyword evidence="4" id="KW-0325">Glycoprotein</keyword>
<dbReference type="Gene3D" id="3.40.50.1820">
    <property type="entry name" value="alpha/beta hydrolase"/>
    <property type="match status" value="1"/>
</dbReference>
<evidence type="ECO:0000256" key="1">
    <source>
        <dbReference type="ARBA" id="ARBA00005964"/>
    </source>
</evidence>
<dbReference type="GO" id="GO:0052689">
    <property type="term" value="F:carboxylic ester hydrolase activity"/>
    <property type="evidence" value="ECO:0007669"/>
    <property type="project" value="UniProtKB-KW"/>
</dbReference>
<keyword evidence="9" id="KW-1185">Reference proteome</keyword>
<evidence type="ECO:0000256" key="2">
    <source>
        <dbReference type="ARBA" id="ARBA00022487"/>
    </source>
</evidence>
<gene>
    <name evidence="8" type="ORF">PV327_010750</name>
</gene>
<dbReference type="AlphaFoldDB" id="A0AA39C834"/>
<feature type="region of interest" description="Disordered" evidence="5">
    <location>
        <begin position="78"/>
        <end position="97"/>
    </location>
</feature>
<dbReference type="EMBL" id="JAQQBR010001836">
    <property type="protein sequence ID" value="KAK0159656.1"/>
    <property type="molecule type" value="Genomic_DNA"/>
</dbReference>
<evidence type="ECO:0000256" key="3">
    <source>
        <dbReference type="ARBA" id="ARBA00022801"/>
    </source>
</evidence>
<feature type="compositionally biased region" description="Low complexity" evidence="5">
    <location>
        <begin position="509"/>
        <end position="531"/>
    </location>
</feature>
<feature type="region of interest" description="Disordered" evidence="5">
    <location>
        <begin position="501"/>
        <end position="538"/>
    </location>
</feature>
<keyword evidence="6" id="KW-0732">Signal</keyword>
<evidence type="ECO:0000259" key="7">
    <source>
        <dbReference type="Pfam" id="PF00135"/>
    </source>
</evidence>
<organism evidence="8 9">
    <name type="scientific">Microctonus hyperodae</name>
    <name type="common">Parasitoid wasp</name>
    <dbReference type="NCBI Taxonomy" id="165561"/>
    <lineage>
        <taxon>Eukaryota</taxon>
        <taxon>Metazoa</taxon>
        <taxon>Ecdysozoa</taxon>
        <taxon>Arthropoda</taxon>
        <taxon>Hexapoda</taxon>
        <taxon>Insecta</taxon>
        <taxon>Pterygota</taxon>
        <taxon>Neoptera</taxon>
        <taxon>Endopterygota</taxon>
        <taxon>Hymenoptera</taxon>
        <taxon>Apocrita</taxon>
        <taxon>Ichneumonoidea</taxon>
        <taxon>Braconidae</taxon>
        <taxon>Euphorinae</taxon>
        <taxon>Microctonus</taxon>
    </lineage>
</organism>
<dbReference type="InterPro" id="IPR002018">
    <property type="entry name" value="CarbesteraseB"/>
</dbReference>
<dbReference type="SUPFAM" id="SSF53474">
    <property type="entry name" value="alpha/beta-Hydrolases"/>
    <property type="match status" value="1"/>
</dbReference>
<keyword evidence="2" id="KW-0719">Serine esterase</keyword>
<dbReference type="Proteomes" id="UP001168972">
    <property type="component" value="Unassembled WGS sequence"/>
</dbReference>
<feature type="signal peptide" evidence="6">
    <location>
        <begin position="1"/>
        <end position="16"/>
    </location>
</feature>
<comment type="similarity">
    <text evidence="1">Belongs to the type-B carboxylesterase/lipase family.</text>
</comment>
<reference evidence="8" key="1">
    <citation type="journal article" date="2023" name="bioRxiv">
        <title>Scaffold-level genome assemblies of two parasitoid biocontrol wasps reveal the parthenogenesis mechanism and an associated novel virus.</title>
        <authorList>
            <person name="Inwood S."/>
            <person name="Skelly J."/>
            <person name="Guhlin J."/>
            <person name="Harrop T."/>
            <person name="Goldson S."/>
            <person name="Dearden P."/>
        </authorList>
    </citation>
    <scope>NUCLEOTIDE SEQUENCE</scope>
    <source>
        <strain evidence="8">Lincoln</strain>
        <tissue evidence="8">Whole body</tissue>
    </source>
</reference>
<dbReference type="InterPro" id="IPR029058">
    <property type="entry name" value="AB_hydrolase_fold"/>
</dbReference>
<dbReference type="PANTHER" id="PTHR43142">
    <property type="entry name" value="CARBOXYLIC ESTER HYDROLASE"/>
    <property type="match status" value="1"/>
</dbReference>